<dbReference type="CDD" id="cd10030">
    <property type="entry name" value="UDG-F4_TTUDGA_SPO1dp_like"/>
    <property type="match status" value="1"/>
</dbReference>
<evidence type="ECO:0000256" key="3">
    <source>
        <dbReference type="ARBA" id="ARBA00022763"/>
    </source>
</evidence>
<dbReference type="SMART" id="SM00987">
    <property type="entry name" value="UreE_C"/>
    <property type="match status" value="1"/>
</dbReference>
<keyword evidence="2" id="KW-0479">Metal-binding</keyword>
<evidence type="ECO:0000256" key="6">
    <source>
        <dbReference type="ARBA" id="ARBA00023014"/>
    </source>
</evidence>
<evidence type="ECO:0000259" key="8">
    <source>
        <dbReference type="SMART" id="SM00986"/>
    </source>
</evidence>
<dbReference type="InterPro" id="IPR036895">
    <property type="entry name" value="Uracil-DNA_glycosylase-like_sf"/>
</dbReference>
<keyword evidence="3" id="KW-0227">DNA damage</keyword>
<dbReference type="InterPro" id="IPR051536">
    <property type="entry name" value="UDG_Type-4/5"/>
</dbReference>
<dbReference type="GO" id="GO:0006281">
    <property type="term" value="P:DNA repair"/>
    <property type="evidence" value="ECO:0007669"/>
    <property type="project" value="UniProtKB-KW"/>
</dbReference>
<keyword evidence="6" id="KW-0411">Iron-sulfur</keyword>
<evidence type="ECO:0000256" key="7">
    <source>
        <dbReference type="ARBA" id="ARBA00023204"/>
    </source>
</evidence>
<dbReference type="PANTHER" id="PTHR33693:SF1">
    <property type="entry name" value="TYPE-4 URACIL-DNA GLYCOSYLASE"/>
    <property type="match status" value="1"/>
</dbReference>
<evidence type="ECO:0000256" key="5">
    <source>
        <dbReference type="ARBA" id="ARBA00023004"/>
    </source>
</evidence>
<evidence type="ECO:0000256" key="1">
    <source>
        <dbReference type="ARBA" id="ARBA00022485"/>
    </source>
</evidence>
<name>A0A1F4NPK1_UNCK3</name>
<reference evidence="9 10" key="1">
    <citation type="journal article" date="2016" name="Nat. Commun.">
        <title>Thousands of microbial genomes shed light on interconnected biogeochemical processes in an aquifer system.</title>
        <authorList>
            <person name="Anantharaman K."/>
            <person name="Brown C.T."/>
            <person name="Hug L.A."/>
            <person name="Sharon I."/>
            <person name="Castelle C.J."/>
            <person name="Probst A.J."/>
            <person name="Thomas B.C."/>
            <person name="Singh A."/>
            <person name="Wilkins M.J."/>
            <person name="Karaoz U."/>
            <person name="Brodie E.L."/>
            <person name="Williams K.H."/>
            <person name="Hubbard S.S."/>
            <person name="Banfield J.F."/>
        </authorList>
    </citation>
    <scope>NUCLEOTIDE SEQUENCE [LARGE SCALE GENOMIC DNA]</scope>
</reference>
<feature type="domain" description="Uracil-DNA glycosylase-like" evidence="8">
    <location>
        <begin position="32"/>
        <end position="178"/>
    </location>
</feature>
<dbReference type="PANTHER" id="PTHR33693">
    <property type="entry name" value="TYPE-5 URACIL-DNA GLYCOSYLASE"/>
    <property type="match status" value="1"/>
</dbReference>
<dbReference type="EMBL" id="METD01000001">
    <property type="protein sequence ID" value="OGB73379.1"/>
    <property type="molecule type" value="Genomic_DNA"/>
</dbReference>
<dbReference type="Pfam" id="PF03167">
    <property type="entry name" value="UDG"/>
    <property type="match status" value="1"/>
</dbReference>
<organism evidence="9 10">
    <name type="scientific">candidate division Kazan bacterium RIFCSPLOWO2_01_FULL_45_19</name>
    <dbReference type="NCBI Taxonomy" id="1798538"/>
    <lineage>
        <taxon>Bacteria</taxon>
        <taxon>Bacteria division Kazan-3B-28</taxon>
    </lineage>
</organism>
<dbReference type="SUPFAM" id="SSF52141">
    <property type="entry name" value="Uracil-DNA glycosylase-like"/>
    <property type="match status" value="1"/>
</dbReference>
<accession>A0A1F4NPK1</accession>
<keyword evidence="1" id="KW-0004">4Fe-4S</keyword>
<comment type="caution">
    <text evidence="9">The sequence shown here is derived from an EMBL/GenBank/DDBJ whole genome shotgun (WGS) entry which is preliminary data.</text>
</comment>
<evidence type="ECO:0000313" key="9">
    <source>
        <dbReference type="EMBL" id="OGB73379.1"/>
    </source>
</evidence>
<protein>
    <recommendedName>
        <fullName evidence="8">Uracil-DNA glycosylase-like domain-containing protein</fullName>
    </recommendedName>
</protein>
<keyword evidence="5" id="KW-0408">Iron</keyword>
<sequence length="184" mass="20314">MDKQFVSNNTIVTKMLKDPAIMAVAGNVGLVPSEGRIGAKVMFVGESPTKLNTELGRPFMGMGGSILNSILADSGLKRDDVYITNVVRWLVSEDPKDFKTAAEVCRKYLLEEIKMVRPRIIIALGKKPFEALTQKPINLRQDHGKVVTVEGYPVLATYHPNGLRYVRGGRRVVVGDILNSYQPS</sequence>
<evidence type="ECO:0000256" key="2">
    <source>
        <dbReference type="ARBA" id="ARBA00022723"/>
    </source>
</evidence>
<gene>
    <name evidence="9" type="ORF">A3K51_00675</name>
</gene>
<dbReference type="SMART" id="SM00986">
    <property type="entry name" value="UDG"/>
    <property type="match status" value="1"/>
</dbReference>
<proteinExistence type="predicted"/>
<evidence type="ECO:0000256" key="4">
    <source>
        <dbReference type="ARBA" id="ARBA00022801"/>
    </source>
</evidence>
<dbReference type="GO" id="GO:0046872">
    <property type="term" value="F:metal ion binding"/>
    <property type="evidence" value="ECO:0007669"/>
    <property type="project" value="UniProtKB-KW"/>
</dbReference>
<keyword evidence="4" id="KW-0378">Hydrolase</keyword>
<dbReference type="Proteomes" id="UP000178085">
    <property type="component" value="Unassembled WGS sequence"/>
</dbReference>
<dbReference type="GO" id="GO:0051539">
    <property type="term" value="F:4 iron, 4 sulfur cluster binding"/>
    <property type="evidence" value="ECO:0007669"/>
    <property type="project" value="UniProtKB-KW"/>
</dbReference>
<dbReference type="AlphaFoldDB" id="A0A1F4NPK1"/>
<evidence type="ECO:0000313" key="10">
    <source>
        <dbReference type="Proteomes" id="UP000178085"/>
    </source>
</evidence>
<keyword evidence="7" id="KW-0234">DNA repair</keyword>
<dbReference type="GO" id="GO:0097506">
    <property type="term" value="F:deaminated base DNA N-glycosylase activity"/>
    <property type="evidence" value="ECO:0007669"/>
    <property type="project" value="UniProtKB-ARBA"/>
</dbReference>
<dbReference type="InterPro" id="IPR005122">
    <property type="entry name" value="Uracil-DNA_glycosylase-like"/>
</dbReference>
<dbReference type="Gene3D" id="3.40.470.10">
    <property type="entry name" value="Uracil-DNA glycosylase-like domain"/>
    <property type="match status" value="1"/>
</dbReference>